<evidence type="ECO:0000259" key="1">
    <source>
        <dbReference type="Pfam" id="PF11716"/>
    </source>
</evidence>
<reference evidence="2 3" key="1">
    <citation type="submission" date="2011-11" db="EMBL/GenBank/DDBJ databases">
        <title>Whole genome shotgun sequence of Gordonia araii NBRC 100433.</title>
        <authorList>
            <person name="Yoshida Y."/>
            <person name="Hosoyama A."/>
            <person name="Tsuchikane K."/>
            <person name="Katsumata H."/>
            <person name="Yamazaki S."/>
            <person name="Fujita N."/>
        </authorList>
    </citation>
    <scope>NUCLEOTIDE SEQUENCE [LARGE SCALE GENOMIC DNA]</scope>
    <source>
        <strain evidence="2 3">NBRC 100433</strain>
    </source>
</reference>
<gene>
    <name evidence="2" type="ORF">GOARA_045_00480</name>
</gene>
<comment type="caution">
    <text evidence="2">The sequence shown here is derived from an EMBL/GenBank/DDBJ whole genome shotgun (WGS) entry which is preliminary data.</text>
</comment>
<organism evidence="2 3">
    <name type="scientific">Gordonia araii NBRC 100433</name>
    <dbReference type="NCBI Taxonomy" id="1073574"/>
    <lineage>
        <taxon>Bacteria</taxon>
        <taxon>Bacillati</taxon>
        <taxon>Actinomycetota</taxon>
        <taxon>Actinomycetes</taxon>
        <taxon>Mycobacteriales</taxon>
        <taxon>Gordoniaceae</taxon>
        <taxon>Gordonia</taxon>
    </lineage>
</organism>
<accession>G7H1G9</accession>
<evidence type="ECO:0000313" key="2">
    <source>
        <dbReference type="EMBL" id="GAB09694.1"/>
    </source>
</evidence>
<dbReference type="InterPro" id="IPR017517">
    <property type="entry name" value="Maleyloyr_isom"/>
</dbReference>
<dbReference type="InterPro" id="IPR017520">
    <property type="entry name" value="CHP03086"/>
</dbReference>
<dbReference type="InterPro" id="IPR024344">
    <property type="entry name" value="MDMPI_metal-binding"/>
</dbReference>
<name>G7H1G9_9ACTN</name>
<dbReference type="InterPro" id="IPR034660">
    <property type="entry name" value="DinB/YfiT-like"/>
</dbReference>
<dbReference type="Gene3D" id="1.20.120.450">
    <property type="entry name" value="dinb family like domain"/>
    <property type="match status" value="1"/>
</dbReference>
<keyword evidence="3" id="KW-1185">Reference proteome</keyword>
<protein>
    <recommendedName>
        <fullName evidence="1">Mycothiol-dependent maleylpyruvate isomerase metal-binding domain-containing protein</fullName>
    </recommendedName>
</protein>
<dbReference type="NCBIfam" id="TIGR03083">
    <property type="entry name" value="maleylpyruvate isomerase family mycothiol-dependent enzyme"/>
    <property type="match status" value="1"/>
</dbReference>
<dbReference type="SUPFAM" id="SSF109854">
    <property type="entry name" value="DinB/YfiT-like putative metalloenzymes"/>
    <property type="match status" value="1"/>
</dbReference>
<evidence type="ECO:0000313" key="3">
    <source>
        <dbReference type="Proteomes" id="UP000035088"/>
    </source>
</evidence>
<dbReference type="Proteomes" id="UP000035088">
    <property type="component" value="Unassembled WGS sequence"/>
</dbReference>
<dbReference type="Pfam" id="PF11716">
    <property type="entry name" value="MDMPI_N"/>
    <property type="match status" value="1"/>
</dbReference>
<dbReference type="GO" id="GO:0046872">
    <property type="term" value="F:metal ion binding"/>
    <property type="evidence" value="ECO:0007669"/>
    <property type="project" value="InterPro"/>
</dbReference>
<sequence length="212" mass="22608">MSDLADILGSDGGRVMTDTVLDIYKDGLDFFEEIVQAVPGGAWERPAPCDGWTALDVLGHVGETTRLGARILRGEAVGPDNFDPPSKAVDGDPAFWWVQQATSARETLAEGVDLDLEVESPMGRRTIRDGLAFPAADLYLHGWDLGTATGRPVTIPDGVIAFINGMFQYIPDEVARRPGVFGPAVQAPSDATATDVLIAFTGRDPRWTGPAG</sequence>
<proteinExistence type="predicted"/>
<feature type="domain" description="Mycothiol-dependent maleylpyruvate isomerase metal-binding" evidence="1">
    <location>
        <begin position="28"/>
        <end position="145"/>
    </location>
</feature>
<dbReference type="NCBIfam" id="TIGR03086">
    <property type="entry name" value="TIGR03086 family metal-binding protein"/>
    <property type="match status" value="1"/>
</dbReference>
<dbReference type="EMBL" id="BAEE01000045">
    <property type="protein sequence ID" value="GAB09694.1"/>
    <property type="molecule type" value="Genomic_DNA"/>
</dbReference>
<dbReference type="AlphaFoldDB" id="G7H1G9"/>
<dbReference type="STRING" id="1073574.GOARA_045_00480"/>